<dbReference type="SUPFAM" id="SSF47413">
    <property type="entry name" value="lambda repressor-like DNA-binding domains"/>
    <property type="match status" value="1"/>
</dbReference>
<dbReference type="PROSITE" id="PS50932">
    <property type="entry name" value="HTH_LACI_2"/>
    <property type="match status" value="1"/>
</dbReference>
<dbReference type="AlphaFoldDB" id="F3ZZ97"/>
<dbReference type="InterPro" id="IPR028082">
    <property type="entry name" value="Peripla_BP_I"/>
</dbReference>
<dbReference type="PANTHER" id="PTHR30146">
    <property type="entry name" value="LACI-RELATED TRANSCRIPTIONAL REPRESSOR"/>
    <property type="match status" value="1"/>
</dbReference>
<dbReference type="SMART" id="SM00354">
    <property type="entry name" value="HTH_LACI"/>
    <property type="match status" value="1"/>
</dbReference>
<keyword evidence="2" id="KW-0238">DNA-binding</keyword>
<dbReference type="KEGG" id="mas:Mahau_2743"/>
<evidence type="ECO:0000313" key="5">
    <source>
        <dbReference type="EMBL" id="AEE97879.1"/>
    </source>
</evidence>
<evidence type="ECO:0000313" key="6">
    <source>
        <dbReference type="Proteomes" id="UP000008457"/>
    </source>
</evidence>
<dbReference type="Pfam" id="PF00532">
    <property type="entry name" value="Peripla_BP_1"/>
    <property type="match status" value="1"/>
</dbReference>
<dbReference type="Gene3D" id="1.10.260.40">
    <property type="entry name" value="lambda repressor-like DNA-binding domains"/>
    <property type="match status" value="1"/>
</dbReference>
<dbReference type="Proteomes" id="UP000008457">
    <property type="component" value="Chromosome"/>
</dbReference>
<dbReference type="Gene3D" id="3.40.50.2300">
    <property type="match status" value="2"/>
</dbReference>
<feature type="domain" description="HTH lacI-type" evidence="4">
    <location>
        <begin position="3"/>
        <end position="57"/>
    </location>
</feature>
<evidence type="ECO:0000259" key="4">
    <source>
        <dbReference type="PROSITE" id="PS50932"/>
    </source>
</evidence>
<organism evidence="5 6">
    <name type="scientific">Mahella australiensis (strain DSM 15567 / CIP 107919 / 50-1 BON)</name>
    <dbReference type="NCBI Taxonomy" id="697281"/>
    <lineage>
        <taxon>Bacteria</taxon>
        <taxon>Bacillati</taxon>
        <taxon>Bacillota</taxon>
        <taxon>Clostridia</taxon>
        <taxon>Thermoanaerobacterales</taxon>
        <taxon>Thermoanaerobacterales Family IV. Incertae Sedis</taxon>
        <taxon>Mahella</taxon>
    </lineage>
</organism>
<reference evidence="5 6" key="2">
    <citation type="journal article" date="2011" name="Stand. Genomic Sci.">
        <title>Complete genome sequence of Mahella australiensis type strain (50-1 BON).</title>
        <authorList>
            <person name="Sikorski J."/>
            <person name="Teshima H."/>
            <person name="Nolan M."/>
            <person name="Lucas S."/>
            <person name="Hammon N."/>
            <person name="Deshpande S."/>
            <person name="Cheng J.F."/>
            <person name="Pitluck S."/>
            <person name="Liolios K."/>
            <person name="Pagani I."/>
            <person name="Ivanova N."/>
            <person name="Huntemann M."/>
            <person name="Mavromatis K."/>
            <person name="Ovchinikova G."/>
            <person name="Pati A."/>
            <person name="Tapia R."/>
            <person name="Han C."/>
            <person name="Goodwin L."/>
            <person name="Chen A."/>
            <person name="Palaniappan K."/>
            <person name="Land M."/>
            <person name="Hauser L."/>
            <person name="Ngatchou-Djao O.D."/>
            <person name="Rohde M."/>
            <person name="Pukall R."/>
            <person name="Spring S."/>
            <person name="Abt B."/>
            <person name="Goker M."/>
            <person name="Detter J.C."/>
            <person name="Woyke T."/>
            <person name="Bristow J."/>
            <person name="Markowitz V."/>
            <person name="Hugenholtz P."/>
            <person name="Eisen J.A."/>
            <person name="Kyrpides N.C."/>
            <person name="Klenk H.P."/>
            <person name="Lapidus A."/>
        </authorList>
    </citation>
    <scope>NUCLEOTIDE SEQUENCE [LARGE SCALE GENOMIC DNA]</scope>
    <source>
        <strain evidence="6">DSM 15567 / CIP 107919 / 50-1 BON</strain>
    </source>
</reference>
<dbReference type="CDD" id="cd01392">
    <property type="entry name" value="HTH_LacI"/>
    <property type="match status" value="1"/>
</dbReference>
<dbReference type="PROSITE" id="PS00356">
    <property type="entry name" value="HTH_LACI_1"/>
    <property type="match status" value="1"/>
</dbReference>
<accession>F3ZZ97</accession>
<keyword evidence="1" id="KW-0805">Transcription regulation</keyword>
<reference evidence="6" key="1">
    <citation type="submission" date="2010-11" db="EMBL/GenBank/DDBJ databases">
        <title>The complete genome of Mahella australiensis DSM 15567.</title>
        <authorList>
            <consortium name="US DOE Joint Genome Institute (JGI-PGF)"/>
            <person name="Lucas S."/>
            <person name="Copeland A."/>
            <person name="Lapidus A."/>
            <person name="Bruce D."/>
            <person name="Goodwin L."/>
            <person name="Pitluck S."/>
            <person name="Kyrpides N."/>
            <person name="Mavromatis K."/>
            <person name="Pagani I."/>
            <person name="Ivanova N."/>
            <person name="Teshima H."/>
            <person name="Brettin T."/>
            <person name="Detter J.C."/>
            <person name="Han C."/>
            <person name="Tapia R."/>
            <person name="Land M."/>
            <person name="Hauser L."/>
            <person name="Markowitz V."/>
            <person name="Cheng J.-F."/>
            <person name="Hugenholtz P."/>
            <person name="Woyke T."/>
            <person name="Wu D."/>
            <person name="Spring S."/>
            <person name="Pukall R."/>
            <person name="Steenblock K."/>
            <person name="Schneider S."/>
            <person name="Klenk H.-P."/>
            <person name="Eisen J.A."/>
        </authorList>
    </citation>
    <scope>NUCLEOTIDE SEQUENCE [LARGE SCALE GENOMIC DNA]</scope>
    <source>
        <strain evidence="6">DSM 15567 / CIP 107919 / 50-1 BON</strain>
    </source>
</reference>
<protein>
    <submittedName>
        <fullName evidence="5">Transcriptional regulator, LacI family</fullName>
    </submittedName>
</protein>
<dbReference type="InterPro" id="IPR000843">
    <property type="entry name" value="HTH_LacI"/>
</dbReference>
<gene>
    <name evidence="5" type="ordered locus">Mahau_2743</name>
</gene>
<dbReference type="RefSeq" id="WP_013782302.1">
    <property type="nucleotide sequence ID" value="NC_015520.1"/>
</dbReference>
<dbReference type="InterPro" id="IPR001761">
    <property type="entry name" value="Peripla_BP/Lac1_sug-bd_dom"/>
</dbReference>
<dbReference type="CDD" id="cd06267">
    <property type="entry name" value="PBP1_LacI_sugar_binding-like"/>
    <property type="match status" value="1"/>
</dbReference>
<dbReference type="GO" id="GO:0003700">
    <property type="term" value="F:DNA-binding transcription factor activity"/>
    <property type="evidence" value="ECO:0007669"/>
    <property type="project" value="TreeGrafter"/>
</dbReference>
<keyword evidence="3" id="KW-0804">Transcription</keyword>
<dbReference type="HOGENOM" id="CLU_037628_6_0_9"/>
<evidence type="ECO:0000256" key="2">
    <source>
        <dbReference type="ARBA" id="ARBA00023125"/>
    </source>
</evidence>
<dbReference type="SUPFAM" id="SSF53822">
    <property type="entry name" value="Periplasmic binding protein-like I"/>
    <property type="match status" value="1"/>
</dbReference>
<dbReference type="PANTHER" id="PTHR30146:SF109">
    <property type="entry name" value="HTH-TYPE TRANSCRIPTIONAL REGULATOR GALS"/>
    <property type="match status" value="1"/>
</dbReference>
<proteinExistence type="predicted"/>
<keyword evidence="6" id="KW-1185">Reference proteome</keyword>
<name>F3ZZ97_MAHA5</name>
<sequence>MSVTIKDIAKAANVSYATVSRALSDHPDISEETKKKIKKLAKDMGYTPNIIARSLITKATKTIGLIIPDITNPFFPEVAQGVESHAYDNGYTVLLCTTNWQIEREERYLKALKSKMVDGIIIAPAVDDSHIISNFNGGDTPVVFVTYSPDDPDCSFVATDDYKCGYMATEYLLKLGHKNIAYIGGLENSSSDRRRFEGYREALKSYGLPLRYSPMHGQFKQMSGYELTKELLIYNDIPTAILAGNDVLALGVIQAVEEFGLKVPDNVSVMGIDDISFASFDKISLTTVAQPKVKIGQLAAEIIIQKINSPQDKTPIKKILEPRLIIRRTCRSI</sequence>
<evidence type="ECO:0000256" key="3">
    <source>
        <dbReference type="ARBA" id="ARBA00023163"/>
    </source>
</evidence>
<dbReference type="eggNOG" id="COG1609">
    <property type="taxonomic scope" value="Bacteria"/>
</dbReference>
<dbReference type="Pfam" id="PF00356">
    <property type="entry name" value="LacI"/>
    <property type="match status" value="1"/>
</dbReference>
<dbReference type="EMBL" id="CP002360">
    <property type="protein sequence ID" value="AEE97879.1"/>
    <property type="molecule type" value="Genomic_DNA"/>
</dbReference>
<dbReference type="GO" id="GO:0000976">
    <property type="term" value="F:transcription cis-regulatory region binding"/>
    <property type="evidence" value="ECO:0007669"/>
    <property type="project" value="TreeGrafter"/>
</dbReference>
<dbReference type="InterPro" id="IPR010982">
    <property type="entry name" value="Lambda_DNA-bd_dom_sf"/>
</dbReference>
<evidence type="ECO:0000256" key="1">
    <source>
        <dbReference type="ARBA" id="ARBA00023015"/>
    </source>
</evidence>
<dbReference type="OrthoDB" id="9784962at2"/>